<evidence type="ECO:0000256" key="1">
    <source>
        <dbReference type="SAM" id="MobiDB-lite"/>
    </source>
</evidence>
<name>A0A4U0SMU0_9ACTN</name>
<dbReference type="Proteomes" id="UP000305778">
    <property type="component" value="Unassembled WGS sequence"/>
</dbReference>
<evidence type="ECO:0000313" key="3">
    <source>
        <dbReference type="Proteomes" id="UP000305778"/>
    </source>
</evidence>
<accession>A0A4U0SMU0</accession>
<gene>
    <name evidence="2" type="ORF">FCI23_13090</name>
</gene>
<reference evidence="2 3" key="1">
    <citation type="submission" date="2019-04" db="EMBL/GenBank/DDBJ databases">
        <title>Streptomyces oryziradicis sp. nov., a novel actinomycete isolated from rhizosphere soil of rice (Oryza sativa L.).</title>
        <authorList>
            <person name="Li C."/>
        </authorList>
    </citation>
    <scope>NUCLEOTIDE SEQUENCE [LARGE SCALE GENOMIC DNA]</scope>
    <source>
        <strain evidence="2 3">NEAU-C40</strain>
    </source>
</reference>
<sequence>MPARPATRSESALPICPAPSRPQEVSRAPEPPGPKLWVPLMSMARRLAESPVTEAWKAREEVSAPVIA</sequence>
<protein>
    <submittedName>
        <fullName evidence="2">Uncharacterized protein</fullName>
    </submittedName>
</protein>
<dbReference type="RefSeq" id="WP_136723683.1">
    <property type="nucleotide sequence ID" value="NZ_SUMC01000009.1"/>
</dbReference>
<evidence type="ECO:0000313" key="2">
    <source>
        <dbReference type="EMBL" id="TKA11270.1"/>
    </source>
</evidence>
<comment type="caution">
    <text evidence="2">The sequence shown here is derived from an EMBL/GenBank/DDBJ whole genome shotgun (WGS) entry which is preliminary data.</text>
</comment>
<organism evidence="2 3">
    <name type="scientific">Actinacidiphila oryziradicis</name>
    <dbReference type="NCBI Taxonomy" id="2571141"/>
    <lineage>
        <taxon>Bacteria</taxon>
        <taxon>Bacillati</taxon>
        <taxon>Actinomycetota</taxon>
        <taxon>Actinomycetes</taxon>
        <taxon>Kitasatosporales</taxon>
        <taxon>Streptomycetaceae</taxon>
        <taxon>Actinacidiphila</taxon>
    </lineage>
</organism>
<keyword evidence="3" id="KW-1185">Reference proteome</keyword>
<dbReference type="AlphaFoldDB" id="A0A4U0SMU0"/>
<dbReference type="EMBL" id="SUMC01000009">
    <property type="protein sequence ID" value="TKA11270.1"/>
    <property type="molecule type" value="Genomic_DNA"/>
</dbReference>
<proteinExistence type="predicted"/>
<feature type="region of interest" description="Disordered" evidence="1">
    <location>
        <begin position="1"/>
        <end position="34"/>
    </location>
</feature>